<keyword evidence="1" id="KW-0378">Hydrolase</keyword>
<evidence type="ECO:0000259" key="4">
    <source>
        <dbReference type="Pfam" id="PF01345"/>
    </source>
</evidence>
<evidence type="ECO:0000256" key="2">
    <source>
        <dbReference type="ARBA" id="ARBA00023295"/>
    </source>
</evidence>
<dbReference type="InterPro" id="IPR012291">
    <property type="entry name" value="CBM2_carb-bd_dom_sf"/>
</dbReference>
<feature type="signal peptide" evidence="3">
    <location>
        <begin position="1"/>
        <end position="32"/>
    </location>
</feature>
<name>A0ABQ6V7U5_9MICO</name>
<dbReference type="InterPro" id="IPR001434">
    <property type="entry name" value="OmcB-like_DUF11"/>
</dbReference>
<evidence type="ECO:0000256" key="3">
    <source>
        <dbReference type="SAM" id="SignalP"/>
    </source>
</evidence>
<dbReference type="InterPro" id="IPR047589">
    <property type="entry name" value="DUF11_rpt"/>
</dbReference>
<feature type="domain" description="DUF7927" evidence="5">
    <location>
        <begin position="608"/>
        <end position="681"/>
    </location>
</feature>
<feature type="domain" description="DUF11" evidence="4">
    <location>
        <begin position="226"/>
        <end position="332"/>
    </location>
</feature>
<dbReference type="InterPro" id="IPR006311">
    <property type="entry name" value="TAT_signal"/>
</dbReference>
<dbReference type="PROSITE" id="PS51318">
    <property type="entry name" value="TAT"/>
    <property type="match status" value="1"/>
</dbReference>
<dbReference type="Pfam" id="PF01345">
    <property type="entry name" value="DUF11"/>
    <property type="match status" value="3"/>
</dbReference>
<dbReference type="EMBL" id="WAAO01000001">
    <property type="protein sequence ID" value="KAB1866336.1"/>
    <property type="molecule type" value="Genomic_DNA"/>
</dbReference>
<reference evidence="7" key="1">
    <citation type="submission" date="2019-09" db="EMBL/GenBank/DDBJ databases">
        <title>Whole genome sequencing of Microbacterium maritypicum.</title>
        <authorList>
            <person name="Lenchi N."/>
        </authorList>
    </citation>
    <scope>NUCLEOTIDE SEQUENCE [LARGE SCALE GENOMIC DNA]</scope>
    <source>
        <strain evidence="7">G1</strain>
    </source>
</reference>
<evidence type="ECO:0000256" key="1">
    <source>
        <dbReference type="ARBA" id="ARBA00022801"/>
    </source>
</evidence>
<dbReference type="InterPro" id="IPR026466">
    <property type="entry name" value="Fim_isopep_form_D2_dom"/>
</dbReference>
<comment type="caution">
    <text evidence="6">The sequence shown here is derived from an EMBL/GenBank/DDBJ whole genome shotgun (WGS) entry which is preliminary data.</text>
</comment>
<accession>A0ABQ6V7U5</accession>
<dbReference type="PANTHER" id="PTHR34819">
    <property type="entry name" value="LARGE CYSTEINE-RICH PERIPLASMIC PROTEIN OMCB"/>
    <property type="match status" value="1"/>
</dbReference>
<protein>
    <submittedName>
        <fullName evidence="6">DUF11 domain-containing protein</fullName>
    </submittedName>
</protein>
<evidence type="ECO:0000313" key="7">
    <source>
        <dbReference type="Proteomes" id="UP000478836"/>
    </source>
</evidence>
<proteinExistence type="predicted"/>
<dbReference type="InterPro" id="IPR013783">
    <property type="entry name" value="Ig-like_fold"/>
</dbReference>
<gene>
    <name evidence="6" type="ORF">F6A08_00430</name>
</gene>
<keyword evidence="2" id="KW-0326">Glycosidase</keyword>
<evidence type="ECO:0000313" key="6">
    <source>
        <dbReference type="EMBL" id="KAB1866336.1"/>
    </source>
</evidence>
<dbReference type="GeneID" id="77474887"/>
<dbReference type="InterPro" id="IPR057687">
    <property type="entry name" value="DUF7927"/>
</dbReference>
<dbReference type="Pfam" id="PF25549">
    <property type="entry name" value="DUF7927"/>
    <property type="match status" value="1"/>
</dbReference>
<dbReference type="InterPro" id="IPR051172">
    <property type="entry name" value="Chlamydia_OmcB"/>
</dbReference>
<feature type="domain" description="DUF11" evidence="4">
    <location>
        <begin position="352"/>
        <end position="458"/>
    </location>
</feature>
<dbReference type="Gene3D" id="2.60.40.10">
    <property type="entry name" value="Immunoglobulins"/>
    <property type="match status" value="1"/>
</dbReference>
<dbReference type="RefSeq" id="WP_151458296.1">
    <property type="nucleotide sequence ID" value="NZ_WAAO01000001.1"/>
</dbReference>
<keyword evidence="7" id="KW-1185">Reference proteome</keyword>
<dbReference type="Proteomes" id="UP000478836">
    <property type="component" value="Unassembled WGS sequence"/>
</dbReference>
<evidence type="ECO:0000259" key="5">
    <source>
        <dbReference type="Pfam" id="PF25549"/>
    </source>
</evidence>
<keyword evidence="3" id="KW-0732">Signal</keyword>
<feature type="domain" description="DUF11" evidence="4">
    <location>
        <begin position="475"/>
        <end position="591"/>
    </location>
</feature>
<dbReference type="NCBIfam" id="TIGR04226">
    <property type="entry name" value="RrgB_K2N_iso_D2"/>
    <property type="match status" value="1"/>
</dbReference>
<dbReference type="Gene3D" id="2.60.40.1170">
    <property type="entry name" value="Mu homology domain, subdomain B"/>
    <property type="match status" value="1"/>
</dbReference>
<sequence>MKKTSILRGALAGGLLAALAVGALAAAPAATAADINGWSGSGDTRTASAAGATATISTTDKIQVKSSGDVVNLATVRDGGELGLNVIGLNEGYPCKNGVECVRGNVVVDFGQQITNPKIKLGNLGGDVYSVGGIVQSSAKYTLKTSGVTLSSVGGNLDVTSNTITSTNFAAKSGTVQVNGTVSKVEFQITMRSKGAFLGVVPTWTKVPGDLHSIDIDVDKPTKPVLTVAKDDHRDAAVIGDQLSYDIVVRNTGDAAATNVAISDDLPAGLTGITASYTVGTTGQVSVNGQQVRGTIPSLAPGAASTLTVKATVGATTPIGTVRNNACAVATSSNQACDWDDTTITKQTKPVLTIDKDDHQTTAVVGDQLSYDIVVRNTGDGAAGNVVVSDDLPAGLTGITASYTAGTTGQVSVNGQRVEGTIPTLAPGASSTITVKATVGAATPSGVLRNNACAVATSATQACDGDDTTITKPALTISKDDGQGDVKLGQELTYDLVVRNTGDGVARRVVVSDPLPAGLDFVSGSGPAGVTVSAAGRTVTAELGDLAAGQSVTVKVNAKVNQSAPPGSLTNQACAVANNASNVCDDDTDTVKREFFQYTFNSNPTDPQPGQAVTYRMEFGNNGNVDSANAEIVYDLAGVLDDSSWNAGSVTANSGTATVTGNSIAWKGPLASGQTVVITFTGVWNGAGDGFAFPNVSYYGSAR</sequence>
<dbReference type="Gene3D" id="2.60.40.740">
    <property type="match status" value="1"/>
</dbReference>
<feature type="chain" id="PRO_5046417917" evidence="3">
    <location>
        <begin position="33"/>
        <end position="703"/>
    </location>
</feature>
<dbReference type="Gene3D" id="2.60.40.290">
    <property type="match status" value="1"/>
</dbReference>
<dbReference type="NCBIfam" id="TIGR01451">
    <property type="entry name" value="B_ant_repeat"/>
    <property type="match status" value="3"/>
</dbReference>
<dbReference type="PANTHER" id="PTHR34819:SF3">
    <property type="entry name" value="CELL SURFACE PROTEIN"/>
    <property type="match status" value="1"/>
</dbReference>
<organism evidence="6 7">
    <name type="scientific">Microbacterium algeriense</name>
    <dbReference type="NCBI Taxonomy" id="2615184"/>
    <lineage>
        <taxon>Bacteria</taxon>
        <taxon>Bacillati</taxon>
        <taxon>Actinomycetota</taxon>
        <taxon>Actinomycetes</taxon>
        <taxon>Micrococcales</taxon>
        <taxon>Microbacteriaceae</taxon>
        <taxon>Microbacterium</taxon>
    </lineage>
</organism>